<gene>
    <name evidence="1" type="ORF">ACFFGN_25425</name>
</gene>
<name>A0ABV6QS38_9ACTN</name>
<dbReference type="Proteomes" id="UP001589890">
    <property type="component" value="Unassembled WGS sequence"/>
</dbReference>
<proteinExistence type="predicted"/>
<dbReference type="RefSeq" id="WP_380052216.1">
    <property type="nucleotide sequence ID" value="NZ_JBHLTC010000034.1"/>
</dbReference>
<dbReference type="Gene3D" id="3.10.450.30">
    <property type="entry name" value="Microbial ribonucleases"/>
    <property type="match status" value="1"/>
</dbReference>
<feature type="non-terminal residue" evidence="1">
    <location>
        <position position="1"/>
    </location>
</feature>
<dbReference type="EMBL" id="JBHLTC010000034">
    <property type="protein sequence ID" value="MFC0627440.1"/>
    <property type="molecule type" value="Genomic_DNA"/>
</dbReference>
<comment type="caution">
    <text evidence="1">The sequence shown here is derived from an EMBL/GenBank/DDBJ whole genome shotgun (WGS) entry which is preliminary data.</text>
</comment>
<evidence type="ECO:0008006" key="3">
    <source>
        <dbReference type="Google" id="ProtNLM"/>
    </source>
</evidence>
<reference evidence="1 2" key="1">
    <citation type="submission" date="2024-09" db="EMBL/GenBank/DDBJ databases">
        <authorList>
            <person name="Sun Q."/>
            <person name="Mori K."/>
        </authorList>
    </citation>
    <scope>NUCLEOTIDE SEQUENCE [LARGE SCALE GENOMIC DNA]</scope>
    <source>
        <strain evidence="1 2">CGMCC 1.15906</strain>
    </source>
</reference>
<organism evidence="1 2">
    <name type="scientific">Kribbella deserti</name>
    <dbReference type="NCBI Taxonomy" id="1926257"/>
    <lineage>
        <taxon>Bacteria</taxon>
        <taxon>Bacillati</taxon>
        <taxon>Actinomycetota</taxon>
        <taxon>Actinomycetes</taxon>
        <taxon>Propionibacteriales</taxon>
        <taxon>Kribbellaceae</taxon>
        <taxon>Kribbella</taxon>
    </lineage>
</organism>
<evidence type="ECO:0000313" key="2">
    <source>
        <dbReference type="Proteomes" id="UP001589890"/>
    </source>
</evidence>
<sequence length="259" mass="27977">LSTYLYTDANPINLTDPDGRETRTPVVAGPARRTPIAAGPEQREPIAVGPVAGSNKPRAETVFSADIDFRQRAQAVVDFAKTHNGRALYRKEAWRNDGRGGTAKLPSMTPGGQPIVYHSYDIFPTRGDVRRGEYRVLMGSDGSARITTGHYAPGSFQFIGPAPAGTPVEAEIKPRTQTNRTGPGGGHAMNVGLILWTVIEGAYDRQQQRRRENFGQDLRNWAADMDARAAGTFYPPPHTPMSLTNPGSVPIVEIGGGTL</sequence>
<protein>
    <recommendedName>
        <fullName evidence="3">RHS repeat-associated core domain-containing protein</fullName>
    </recommendedName>
</protein>
<evidence type="ECO:0000313" key="1">
    <source>
        <dbReference type="EMBL" id="MFC0627440.1"/>
    </source>
</evidence>
<keyword evidence="2" id="KW-1185">Reference proteome</keyword>
<accession>A0ABV6QS38</accession>